<dbReference type="STRING" id="1225476.A1D18_03935"/>
<evidence type="ECO:0000313" key="2">
    <source>
        <dbReference type="EMBL" id="OIZ94031.1"/>
    </source>
</evidence>
<dbReference type="Proteomes" id="UP000183924">
    <property type="component" value="Unassembled WGS sequence"/>
</dbReference>
<proteinExistence type="predicted"/>
<keyword evidence="1" id="KW-0175">Coiled coil</keyword>
<feature type="coiled-coil region" evidence="1">
    <location>
        <begin position="407"/>
        <end position="463"/>
    </location>
</feature>
<sequence>MLIADIGLRLSYKPFEWMSWWWRIKWGDFIEVSPQISVRYSLWKREDSHLKNLKLCGLSPAELQKEIAAYWEKPFWRRWLLSFFTDIDNKIVILAYYKRCLSFRIIRKDHPVLEKRIILSEPEQRLINSLINKVKQDTTVLENYLEKYAGNTQWIEKNLDLLLTKFEKKRQKVFAKLLNKYLKELSNGYDRKSLRKKLEEEYQRMEKMLKNYIKNSCQENSIQQESSLPIEENSNQELMYVGSVTVMDKNEESYVDSNACSMDANEWLDLNEWLTLQRQTLKKMLKEELPSYDVIQSLLEKNLNRLQLLIDTQLKNHENKINEVRYRRVNYKDALDRSEFLQHRLTYFFRHCSLLFHPDKSHGDERLKLIQTELFKAFQYFAENSLERLSKGLTKLKRYIPKWKLNLDKLLEEAERDRKEFREWMDQKFSELEAENAETRKNQARMQTEINAMETEISVLTKKMNIHMFYSEAKEQGQTWQTLNYSSPRP</sequence>
<accession>A0A1J8P9I4</accession>
<name>A0A1J8P9I4_9COXI</name>
<evidence type="ECO:0008006" key="4">
    <source>
        <dbReference type="Google" id="ProtNLM"/>
    </source>
</evidence>
<evidence type="ECO:0000256" key="1">
    <source>
        <dbReference type="SAM" id="Coils"/>
    </source>
</evidence>
<gene>
    <name evidence="2" type="ORF">A1D18_03935</name>
</gene>
<organism evidence="2 3">
    <name type="scientific">Candidatus Rickettsiella isopodorum</name>
    <dbReference type="NCBI Taxonomy" id="1225476"/>
    <lineage>
        <taxon>Bacteria</taxon>
        <taxon>Pseudomonadati</taxon>
        <taxon>Pseudomonadota</taxon>
        <taxon>Gammaproteobacteria</taxon>
        <taxon>Legionellales</taxon>
        <taxon>Coxiellaceae</taxon>
        <taxon>Rickettsiella</taxon>
    </lineage>
</organism>
<protein>
    <recommendedName>
        <fullName evidence="4">J domain-containing protein</fullName>
    </recommendedName>
</protein>
<evidence type="ECO:0000313" key="3">
    <source>
        <dbReference type="Proteomes" id="UP000183924"/>
    </source>
</evidence>
<comment type="caution">
    <text evidence="2">The sequence shown here is derived from an EMBL/GenBank/DDBJ whole genome shotgun (WGS) entry which is preliminary data.</text>
</comment>
<reference evidence="2 3" key="1">
    <citation type="submission" date="2016-03" db="EMBL/GenBank/DDBJ databases">
        <title>Comparative genomics of Rickettsiella.</title>
        <authorList>
            <person name="Chandler C."/>
            <person name="Wang Y."/>
        </authorList>
    </citation>
    <scope>NUCLEOTIDE SEQUENCE [LARGE SCALE GENOMIC DNA]</scope>
    <source>
        <strain evidence="2 3">RCFS May 2013</strain>
    </source>
</reference>
<keyword evidence="3" id="KW-1185">Reference proteome</keyword>
<dbReference type="EMBL" id="LUKY01000033">
    <property type="protein sequence ID" value="OIZ94031.1"/>
    <property type="molecule type" value="Genomic_DNA"/>
</dbReference>
<dbReference type="AlphaFoldDB" id="A0A1J8P9I4"/>